<accession>A0A5E7BB52</accession>
<protein>
    <recommendedName>
        <fullName evidence="6">Phage tail protein</fullName>
    </recommendedName>
</protein>
<evidence type="ECO:0000259" key="3">
    <source>
        <dbReference type="Pfam" id="PF17482"/>
    </source>
</evidence>
<feature type="domain" description="Tail sheath protein C-terminal" evidence="3">
    <location>
        <begin position="648"/>
        <end position="752"/>
    </location>
</feature>
<dbReference type="PANTHER" id="PTHR35861:SF1">
    <property type="entry name" value="PHAGE TAIL SHEATH PROTEIN"/>
    <property type="match status" value="1"/>
</dbReference>
<dbReference type="InterPro" id="IPR020287">
    <property type="entry name" value="Tail_sheath_C"/>
</dbReference>
<dbReference type="InterPro" id="IPR035089">
    <property type="entry name" value="Phage_sheath_subtilisin"/>
</dbReference>
<dbReference type="AlphaFoldDB" id="A0A5E7BB52"/>
<evidence type="ECO:0000313" key="5">
    <source>
        <dbReference type="Proteomes" id="UP000379480"/>
    </source>
</evidence>
<reference evidence="4 5" key="1">
    <citation type="submission" date="2019-09" db="EMBL/GenBank/DDBJ databases">
        <authorList>
            <person name="Chandra G."/>
            <person name="Truman W A."/>
        </authorList>
    </citation>
    <scope>NUCLEOTIDE SEQUENCE [LARGE SCALE GENOMIC DNA]</scope>
    <source>
        <strain evidence="4">PS723</strain>
    </source>
</reference>
<dbReference type="Pfam" id="PF04984">
    <property type="entry name" value="Phage_sheath_1"/>
    <property type="match status" value="1"/>
</dbReference>
<evidence type="ECO:0000259" key="2">
    <source>
        <dbReference type="Pfam" id="PF04984"/>
    </source>
</evidence>
<feature type="domain" description="Tail sheath protein subtilisin-like" evidence="2">
    <location>
        <begin position="481"/>
        <end position="640"/>
    </location>
</feature>
<dbReference type="PANTHER" id="PTHR35861">
    <property type="match status" value="1"/>
</dbReference>
<dbReference type="EMBL" id="CABVHY010000005">
    <property type="protein sequence ID" value="VVN83471.1"/>
    <property type="molecule type" value="Genomic_DNA"/>
</dbReference>
<evidence type="ECO:0008006" key="6">
    <source>
        <dbReference type="Google" id="ProtNLM"/>
    </source>
</evidence>
<dbReference type="OrthoDB" id="9767864at2"/>
<dbReference type="RefSeq" id="WP_150802838.1">
    <property type="nucleotide sequence ID" value="NZ_CABVHY010000005.1"/>
</dbReference>
<evidence type="ECO:0000313" key="4">
    <source>
        <dbReference type="EMBL" id="VVN83471.1"/>
    </source>
</evidence>
<evidence type="ECO:0000256" key="1">
    <source>
        <dbReference type="ARBA" id="ARBA00008005"/>
    </source>
</evidence>
<dbReference type="Proteomes" id="UP000379480">
    <property type="component" value="Unassembled WGS sequence"/>
</dbReference>
<proteinExistence type="inferred from homology"/>
<gene>
    <name evidence="4" type="ORF">PS723_01279</name>
</gene>
<dbReference type="Gene3D" id="3.40.50.11780">
    <property type="match status" value="2"/>
</dbReference>
<dbReference type="Pfam" id="PF17482">
    <property type="entry name" value="Phage_sheath_1C"/>
    <property type="match status" value="1"/>
</dbReference>
<organism evidence="4 5">
    <name type="scientific">Pseudomonas fluorescens</name>
    <dbReference type="NCBI Taxonomy" id="294"/>
    <lineage>
        <taxon>Bacteria</taxon>
        <taxon>Pseudomonadati</taxon>
        <taxon>Pseudomonadota</taxon>
        <taxon>Gammaproteobacteria</taxon>
        <taxon>Pseudomonadales</taxon>
        <taxon>Pseudomonadaceae</taxon>
        <taxon>Pseudomonas</taxon>
    </lineage>
</organism>
<name>A0A5E7BB52_PSEFL</name>
<sequence length="760" mass="80500">MPVQLSYPGVYIEELPSGVRTITGVATSVAAFAGSAPRGPINNAQHLFSFADYERRFGGLAVDSEMGYAVRQFFQNGGTEAYVVRIVKDASTASKTLQNATPIDVLKVEALDEGSSGNGIEVRVDHLTINPGSSFNITFIRASDGRAERYENLSMNSMDARYALDQVNAVSQLVKLSRVVGQSALDGLAAGTSRSANLADVTTLLDANHNEFRVSVNNLPPVKVLIALPADIAGGTATQRLDSLCGAIQTKVRAQANSQLAYQNFTCGRPATTQTILMTSGVGGEFSSVRVLPGQKSNASAALKLGSEAGGVEVDAVGAIRPVPVPDPATLTSDTFAANDLDALPDATHTGLRISLDGNPDVIDIGDALAVGGDLAAKLSDVAARIQAAVRARKPGDPAYRNFTCAVAGSTLVLATGTQGAASSIAVSASPLNSIASQLHLLAGSLTTQPVNVTLQGGSETAYAAADIYSAFIADRDTRKGLYALEAVDLFNILCLPGITDTGVLMDAAAYCEERRAFFVIDSPPTAVDPQQMVATVSGTALPKSDHAAVYYPWIYIADPLKNGKLRLSAPCGTVAGLYARTDGDRGVWKAPAGTEASLIGVQALNYQLNDRENGSLNPLGVNCLRSFPVYGAVSWGARTLRGADQMTSEYKYVPVRRLALFLEESLYRGTQWVVFEPNDEPLWAQIRLNLGAFMNSLFRQGAFQGKTPREAYLVKCDRETTTQDDINRGVVNILVAFAPLKPAEFVVIRIQQLAGQIQV</sequence>
<comment type="similarity">
    <text evidence="1">Belongs to the myoviridae tail sheath protein family.</text>
</comment>
<dbReference type="InterPro" id="IPR052042">
    <property type="entry name" value="Tail_sheath_structural"/>
</dbReference>